<reference evidence="6" key="1">
    <citation type="journal article" date="2020" name="Nature">
        <title>Giant virus diversity and host interactions through global metagenomics.</title>
        <authorList>
            <person name="Schulz F."/>
            <person name="Roux S."/>
            <person name="Paez-Espino D."/>
            <person name="Jungbluth S."/>
            <person name="Walsh D.A."/>
            <person name="Denef V.J."/>
            <person name="McMahon K.D."/>
            <person name="Konstantinidis K.T."/>
            <person name="Eloe-Fadrosh E.A."/>
            <person name="Kyrpides N.C."/>
            <person name="Woyke T."/>
        </authorList>
    </citation>
    <scope>NUCLEOTIDE SEQUENCE</scope>
    <source>
        <strain evidence="6">GVMAG-M-3300021375-17</strain>
    </source>
</reference>
<keyword evidence="3 5" id="KW-1133">Transmembrane helix</keyword>
<dbReference type="AlphaFoldDB" id="A0A6C0CNF3"/>
<feature type="transmembrane region" description="Helical" evidence="5">
    <location>
        <begin position="12"/>
        <end position="45"/>
    </location>
</feature>
<name>A0A6C0CNF3_9ZZZZ</name>
<evidence type="ECO:0000313" key="6">
    <source>
        <dbReference type="EMBL" id="QHT05204.1"/>
    </source>
</evidence>
<sequence>MVSIYNMWIDHHFYSLMITGLITGMVASFIGGGAEILIVPLLLYLRVFDDYKSAVGTSLASLLLPIGIVAVYFYYNTKCNSKPCIQWNYAFIISLFFVIGTFLSYFTVKIDNKIFKMIFAIFMITLGIGILIEDLY</sequence>
<evidence type="ECO:0000256" key="5">
    <source>
        <dbReference type="SAM" id="Phobius"/>
    </source>
</evidence>
<dbReference type="InterPro" id="IPR051598">
    <property type="entry name" value="TSUP/Inactive_protease-like"/>
</dbReference>
<dbReference type="PANTHER" id="PTHR43701:SF2">
    <property type="entry name" value="MEMBRANE TRANSPORTER PROTEIN YJNA-RELATED"/>
    <property type="match status" value="1"/>
</dbReference>
<evidence type="ECO:0000256" key="4">
    <source>
        <dbReference type="ARBA" id="ARBA00023136"/>
    </source>
</evidence>
<comment type="subcellular location">
    <subcellularLocation>
        <location evidence="1">Membrane</location>
        <topology evidence="1">Multi-pass membrane protein</topology>
    </subcellularLocation>
</comment>
<dbReference type="EMBL" id="MN739451">
    <property type="protein sequence ID" value="QHT05204.1"/>
    <property type="molecule type" value="Genomic_DNA"/>
</dbReference>
<organism evidence="6">
    <name type="scientific">viral metagenome</name>
    <dbReference type="NCBI Taxonomy" id="1070528"/>
    <lineage>
        <taxon>unclassified sequences</taxon>
        <taxon>metagenomes</taxon>
        <taxon>organismal metagenomes</taxon>
    </lineage>
</organism>
<evidence type="ECO:0008006" key="7">
    <source>
        <dbReference type="Google" id="ProtNLM"/>
    </source>
</evidence>
<keyword evidence="2 5" id="KW-0812">Transmembrane</keyword>
<feature type="transmembrane region" description="Helical" evidence="5">
    <location>
        <begin position="57"/>
        <end position="75"/>
    </location>
</feature>
<dbReference type="InterPro" id="IPR002781">
    <property type="entry name" value="TM_pro_TauE-like"/>
</dbReference>
<feature type="transmembrane region" description="Helical" evidence="5">
    <location>
        <begin position="87"/>
        <end position="107"/>
    </location>
</feature>
<feature type="transmembrane region" description="Helical" evidence="5">
    <location>
        <begin position="114"/>
        <end position="132"/>
    </location>
</feature>
<accession>A0A6C0CNF3</accession>
<protein>
    <recommendedName>
        <fullName evidence="7">Membrane transporter protein</fullName>
    </recommendedName>
</protein>
<proteinExistence type="predicted"/>
<evidence type="ECO:0000256" key="3">
    <source>
        <dbReference type="ARBA" id="ARBA00022989"/>
    </source>
</evidence>
<dbReference type="Pfam" id="PF01925">
    <property type="entry name" value="TauE"/>
    <property type="match status" value="1"/>
</dbReference>
<dbReference type="PANTHER" id="PTHR43701">
    <property type="entry name" value="MEMBRANE TRANSPORTER PROTEIN MJ0441-RELATED"/>
    <property type="match status" value="1"/>
</dbReference>
<keyword evidence="4 5" id="KW-0472">Membrane</keyword>
<dbReference type="GO" id="GO:0016020">
    <property type="term" value="C:membrane"/>
    <property type="evidence" value="ECO:0007669"/>
    <property type="project" value="UniProtKB-SubCell"/>
</dbReference>
<evidence type="ECO:0000256" key="2">
    <source>
        <dbReference type="ARBA" id="ARBA00022692"/>
    </source>
</evidence>
<evidence type="ECO:0000256" key="1">
    <source>
        <dbReference type="ARBA" id="ARBA00004141"/>
    </source>
</evidence>